<dbReference type="Pfam" id="PF02037">
    <property type="entry name" value="SAP"/>
    <property type="match status" value="1"/>
</dbReference>
<dbReference type="SUPFAM" id="SSF53098">
    <property type="entry name" value="Ribonuclease H-like"/>
    <property type="match status" value="1"/>
</dbReference>
<dbReference type="PANTHER" id="PTHR30231:SF4">
    <property type="entry name" value="PROTEIN NEN2"/>
    <property type="match status" value="1"/>
</dbReference>
<evidence type="ECO:0000313" key="6">
    <source>
        <dbReference type="Proteomes" id="UP000008694"/>
    </source>
</evidence>
<evidence type="ECO:0000256" key="1">
    <source>
        <dbReference type="ARBA" id="ARBA00022722"/>
    </source>
</evidence>
<dbReference type="eggNOG" id="ENOG502QPPQ">
    <property type="taxonomic scope" value="Eukaryota"/>
</dbReference>
<dbReference type="EMBL" id="GL348717">
    <property type="protein sequence ID" value="EFH51430.1"/>
    <property type="molecule type" value="Genomic_DNA"/>
</dbReference>
<dbReference type="GO" id="GO:0008408">
    <property type="term" value="F:3'-5' exonuclease activity"/>
    <property type="evidence" value="ECO:0007669"/>
    <property type="project" value="TreeGrafter"/>
</dbReference>
<dbReference type="Gramene" id="fgenesh1_pg.C_scaffold_5000166">
    <property type="protein sequence ID" value="fgenesh1_pg.C_scaffold_5000166"/>
    <property type="gene ID" value="fgenesh1_pg.C_scaffold_5000166"/>
</dbReference>
<name>D7LQA0_ARALL</name>
<organism evidence="6">
    <name type="scientific">Arabidopsis lyrata subsp. lyrata</name>
    <name type="common">Lyre-leaved rock-cress</name>
    <dbReference type="NCBI Taxonomy" id="81972"/>
    <lineage>
        <taxon>Eukaryota</taxon>
        <taxon>Viridiplantae</taxon>
        <taxon>Streptophyta</taxon>
        <taxon>Embryophyta</taxon>
        <taxon>Tracheophyta</taxon>
        <taxon>Spermatophyta</taxon>
        <taxon>Magnoliopsida</taxon>
        <taxon>eudicotyledons</taxon>
        <taxon>Gunneridae</taxon>
        <taxon>Pentapetalae</taxon>
        <taxon>rosids</taxon>
        <taxon>malvids</taxon>
        <taxon>Brassicales</taxon>
        <taxon>Brassicaceae</taxon>
        <taxon>Camelineae</taxon>
        <taxon>Arabidopsis</taxon>
    </lineage>
</organism>
<dbReference type="InterPro" id="IPR013520">
    <property type="entry name" value="Ribonucl_H"/>
</dbReference>
<evidence type="ECO:0000256" key="2">
    <source>
        <dbReference type="ARBA" id="ARBA00022801"/>
    </source>
</evidence>
<proteinExistence type="predicted"/>
<keyword evidence="2" id="KW-0378">Hydrolase</keyword>
<dbReference type="GO" id="GO:0005737">
    <property type="term" value="C:cytoplasm"/>
    <property type="evidence" value="ECO:0007669"/>
    <property type="project" value="UniProtKB-ARBA"/>
</dbReference>
<dbReference type="CDD" id="cd06127">
    <property type="entry name" value="DEDDh"/>
    <property type="match status" value="1"/>
</dbReference>
<evidence type="ECO:0000256" key="3">
    <source>
        <dbReference type="ARBA" id="ARBA00022839"/>
    </source>
</evidence>
<dbReference type="Gene3D" id="1.10.720.30">
    <property type="entry name" value="SAP domain"/>
    <property type="match status" value="1"/>
</dbReference>
<dbReference type="InterPro" id="IPR003034">
    <property type="entry name" value="SAP_dom"/>
</dbReference>
<dbReference type="SUPFAM" id="SSF68906">
    <property type="entry name" value="SAP domain"/>
    <property type="match status" value="1"/>
</dbReference>
<dbReference type="InterPro" id="IPR036361">
    <property type="entry name" value="SAP_dom_sf"/>
</dbReference>
<keyword evidence="6" id="KW-1185">Reference proteome</keyword>
<dbReference type="AlphaFoldDB" id="D7LQA0"/>
<dbReference type="OrthoDB" id="1131465at2759"/>
<protein>
    <recommendedName>
        <fullName evidence="4">SAP domain-containing protein</fullName>
    </recommendedName>
</protein>
<dbReference type="PANTHER" id="PTHR30231">
    <property type="entry name" value="DNA POLYMERASE III SUBUNIT EPSILON"/>
    <property type="match status" value="1"/>
</dbReference>
<dbReference type="SMART" id="SM00479">
    <property type="entry name" value="EXOIII"/>
    <property type="match status" value="1"/>
</dbReference>
<reference evidence="6" key="1">
    <citation type="journal article" date="2011" name="Nat. Genet.">
        <title>The Arabidopsis lyrata genome sequence and the basis of rapid genome size change.</title>
        <authorList>
            <person name="Hu T.T."/>
            <person name="Pattyn P."/>
            <person name="Bakker E.G."/>
            <person name="Cao J."/>
            <person name="Cheng J.-F."/>
            <person name="Clark R.M."/>
            <person name="Fahlgren N."/>
            <person name="Fawcett J.A."/>
            <person name="Grimwood J."/>
            <person name="Gundlach H."/>
            <person name="Haberer G."/>
            <person name="Hollister J.D."/>
            <person name="Ossowski S."/>
            <person name="Ottilar R.P."/>
            <person name="Salamov A.A."/>
            <person name="Schneeberger K."/>
            <person name="Spannagl M."/>
            <person name="Wang X."/>
            <person name="Yang L."/>
            <person name="Nasrallah M.E."/>
            <person name="Bergelson J."/>
            <person name="Carrington J.C."/>
            <person name="Gaut B.S."/>
            <person name="Schmutz J."/>
            <person name="Mayer K.F.X."/>
            <person name="Van de Peer Y."/>
            <person name="Grigoriev I.V."/>
            <person name="Nordborg M."/>
            <person name="Weigel D."/>
            <person name="Guo Y.-L."/>
        </authorList>
    </citation>
    <scope>NUCLEOTIDE SEQUENCE [LARGE SCALE GENOMIC DNA]</scope>
    <source>
        <strain evidence="6">cv. MN47</strain>
    </source>
</reference>
<feature type="domain" description="SAP" evidence="4">
    <location>
        <begin position="9"/>
        <end position="43"/>
    </location>
</feature>
<gene>
    <name evidence="5" type="ORF">ARALYDRAFT_346774</name>
</gene>
<sequence>MEMLEGRPVNTLTVVELRKHLSDRNYSTTGKKALLIDRLNEALKTISSEQPEGEQQEEEEEGPKPNADRLLFLDLEFEKEDVIEFAVLIVDSKTLEAVYNYETFIKPSDGVVSKFRDRPNGITKAKLQRAPTFLDVHEDIFKVLHGGIWIGHNIIRTDIPLLLKMYRRHNLPEKRIPSFRYKIDTLKWLEGNFLGKTQGLKLNELGKFFKLEEQTHRSLEDCDLNLQVFKLCLCVIGMEKMFDSEESKVVGTSRKSKRLREQQLERW</sequence>
<dbReference type="STRING" id="81972.D7LQA0"/>
<dbReference type="KEGG" id="aly:9311239"/>
<keyword evidence="3" id="KW-0269">Exonuclease</keyword>
<evidence type="ECO:0000313" key="5">
    <source>
        <dbReference type="EMBL" id="EFH51430.1"/>
    </source>
</evidence>
<dbReference type="Proteomes" id="UP000008694">
    <property type="component" value="Unassembled WGS sequence"/>
</dbReference>
<dbReference type="Gene3D" id="3.30.420.10">
    <property type="entry name" value="Ribonuclease H-like superfamily/Ribonuclease H"/>
    <property type="match status" value="1"/>
</dbReference>
<dbReference type="InterPro" id="IPR036397">
    <property type="entry name" value="RNaseH_sf"/>
</dbReference>
<evidence type="ECO:0000259" key="4">
    <source>
        <dbReference type="PROSITE" id="PS50800"/>
    </source>
</evidence>
<dbReference type="InterPro" id="IPR012337">
    <property type="entry name" value="RNaseH-like_sf"/>
</dbReference>
<keyword evidence="1" id="KW-0540">Nuclease</keyword>
<dbReference type="SMART" id="SM00513">
    <property type="entry name" value="SAP"/>
    <property type="match status" value="1"/>
</dbReference>
<dbReference type="GO" id="GO:0003676">
    <property type="term" value="F:nucleic acid binding"/>
    <property type="evidence" value="ECO:0007669"/>
    <property type="project" value="InterPro"/>
</dbReference>
<dbReference type="HOGENOM" id="CLU_1043302_0_0_1"/>
<accession>D7LQA0</accession>
<dbReference type="PROSITE" id="PS50800">
    <property type="entry name" value="SAP"/>
    <property type="match status" value="1"/>
</dbReference>
<dbReference type="Pfam" id="PF00929">
    <property type="entry name" value="RNase_T"/>
    <property type="match status" value="1"/>
</dbReference>